<dbReference type="WBParaSite" id="maker-E.canG7_contigs_1318-snap-gene-0.17-mRNA-1">
    <property type="protein sequence ID" value="maker-E.canG7_contigs_1318-snap-gene-0.17-mRNA-1"/>
    <property type="gene ID" value="EcG7_07372"/>
</dbReference>
<keyword evidence="3" id="KW-1185">Reference proteome</keyword>
<dbReference type="InterPro" id="IPR000467">
    <property type="entry name" value="G_patch_dom"/>
</dbReference>
<evidence type="ECO:0000313" key="3">
    <source>
        <dbReference type="Proteomes" id="UP000887562"/>
    </source>
</evidence>
<feature type="domain" description="G-patch" evidence="2">
    <location>
        <begin position="69"/>
        <end position="115"/>
    </location>
</feature>
<dbReference type="PANTHER" id="PTHR23149">
    <property type="entry name" value="G PATCH DOMAIN CONTAINING PROTEIN"/>
    <property type="match status" value="1"/>
</dbReference>
<dbReference type="AlphaFoldDB" id="A0A915EX21"/>
<dbReference type="SMART" id="SM00443">
    <property type="entry name" value="G_patch"/>
    <property type="match status" value="1"/>
</dbReference>
<dbReference type="InterPro" id="IPR050656">
    <property type="entry name" value="PINX1"/>
</dbReference>
<sequence>MKLHLGVLIWVFTGQRDLTDLSPLFIVEGSSSVHVFCKTTCHDCSISEFQRSNRFLFFALLQEDMSSGPSSFAVNQLKKFGWSEGDGLGKNKDGISEPIKASMKFSRRGLGAAYQTTQIDELLWSDVYREALSRVFVRAGGFDSFSNASIAPKVKFVSSEDALMNKCIESQKGDVVSIDMQPRRICDTSKEVSMSRKREKRKCGERSSVVVDGTSGDLGRCVEVGNGEGKKETPVVKKFRCLTNVTGEEGVWSEQSSLHSLSSTYLLELGNGRTGHPAARFNIRCSGKLARAAQFL</sequence>
<dbReference type="GO" id="GO:0005730">
    <property type="term" value="C:nucleolus"/>
    <property type="evidence" value="ECO:0007669"/>
    <property type="project" value="TreeGrafter"/>
</dbReference>
<dbReference type="GO" id="GO:0003676">
    <property type="term" value="F:nucleic acid binding"/>
    <property type="evidence" value="ECO:0007669"/>
    <property type="project" value="InterPro"/>
</dbReference>
<dbReference type="Pfam" id="PF01585">
    <property type="entry name" value="G-patch"/>
    <property type="match status" value="1"/>
</dbReference>
<proteinExistence type="predicted"/>
<organism evidence="3 4">
    <name type="scientific">Echinococcus canadensis</name>
    <dbReference type="NCBI Taxonomy" id="519352"/>
    <lineage>
        <taxon>Eukaryota</taxon>
        <taxon>Metazoa</taxon>
        <taxon>Spiralia</taxon>
        <taxon>Lophotrochozoa</taxon>
        <taxon>Platyhelminthes</taxon>
        <taxon>Cestoda</taxon>
        <taxon>Eucestoda</taxon>
        <taxon>Cyclophyllidea</taxon>
        <taxon>Taeniidae</taxon>
        <taxon>Echinococcus</taxon>
        <taxon>Echinococcus canadensis group</taxon>
    </lineage>
</organism>
<protein>
    <recommendedName>
        <fullName evidence="1">G patch domain-containing protein 4</fullName>
    </recommendedName>
</protein>
<evidence type="ECO:0000259" key="2">
    <source>
        <dbReference type="PROSITE" id="PS50174"/>
    </source>
</evidence>
<accession>A0A915EX21</accession>
<dbReference type="PANTHER" id="PTHR23149:SF9">
    <property type="entry name" value="G PATCH DOMAIN-CONTAINING PROTEIN 4"/>
    <property type="match status" value="1"/>
</dbReference>
<dbReference type="PROSITE" id="PS50174">
    <property type="entry name" value="G_PATCH"/>
    <property type="match status" value="1"/>
</dbReference>
<reference evidence="4" key="1">
    <citation type="submission" date="2022-11" db="UniProtKB">
        <authorList>
            <consortium name="WormBaseParasite"/>
        </authorList>
    </citation>
    <scope>IDENTIFICATION</scope>
</reference>
<evidence type="ECO:0000256" key="1">
    <source>
        <dbReference type="ARBA" id="ARBA00040365"/>
    </source>
</evidence>
<dbReference type="Proteomes" id="UP000887562">
    <property type="component" value="Unplaced"/>
</dbReference>
<evidence type="ECO:0000313" key="4">
    <source>
        <dbReference type="WBParaSite" id="maker-E.canG7_contigs_1318-snap-gene-0.17-mRNA-1"/>
    </source>
</evidence>
<name>A0A915EX21_9CEST</name>